<dbReference type="OrthoDB" id="3679184at2759"/>
<keyword evidence="1" id="KW-0732">Signal</keyword>
<gene>
    <name evidence="2" type="ORF">DL546_007779</name>
</gene>
<feature type="chain" id="PRO_5019004415" description="Hypersensitive response-inducing protein" evidence="1">
    <location>
        <begin position="18"/>
        <end position="153"/>
    </location>
</feature>
<sequence length="153" mass="16221">MKAATALLAVLSAAVSASPVATRQTTTEFDVSSLYASCTPHSSLCYYSLNVTFPPSTTAVECSGTALGYQTLPELKPTACKDPSVSFAYTLTEGGADLTIDWEYQDGFNLTGKHFIPSSEIEWTNTEIPTGQVQAYSGPRDFAITDLTATASV</sequence>
<feature type="signal peptide" evidence="1">
    <location>
        <begin position="1"/>
        <end position="17"/>
    </location>
</feature>
<dbReference type="EMBL" id="QVQW01000012">
    <property type="protein sequence ID" value="RKU46822.1"/>
    <property type="molecule type" value="Genomic_DNA"/>
</dbReference>
<dbReference type="AlphaFoldDB" id="A0A420YFW6"/>
<protein>
    <recommendedName>
        <fullName evidence="4">Hypersensitive response-inducing protein</fullName>
    </recommendedName>
</protein>
<evidence type="ECO:0008006" key="4">
    <source>
        <dbReference type="Google" id="ProtNLM"/>
    </source>
</evidence>
<dbReference type="Proteomes" id="UP000275385">
    <property type="component" value="Unassembled WGS sequence"/>
</dbReference>
<reference evidence="2 3" key="1">
    <citation type="submission" date="2018-08" db="EMBL/GenBank/DDBJ databases">
        <title>Draft genome of the lignicolous fungus Coniochaeta pulveracea.</title>
        <authorList>
            <person name="Borstlap C.J."/>
            <person name="De Witt R.N."/>
            <person name="Botha A."/>
            <person name="Volschenk H."/>
        </authorList>
    </citation>
    <scope>NUCLEOTIDE SEQUENCE [LARGE SCALE GENOMIC DNA]</scope>
    <source>
        <strain evidence="2 3">CAB683</strain>
    </source>
</reference>
<evidence type="ECO:0000313" key="3">
    <source>
        <dbReference type="Proteomes" id="UP000275385"/>
    </source>
</evidence>
<organism evidence="2 3">
    <name type="scientific">Coniochaeta pulveracea</name>
    <dbReference type="NCBI Taxonomy" id="177199"/>
    <lineage>
        <taxon>Eukaryota</taxon>
        <taxon>Fungi</taxon>
        <taxon>Dikarya</taxon>
        <taxon>Ascomycota</taxon>
        <taxon>Pezizomycotina</taxon>
        <taxon>Sordariomycetes</taxon>
        <taxon>Sordariomycetidae</taxon>
        <taxon>Coniochaetales</taxon>
        <taxon>Coniochaetaceae</taxon>
        <taxon>Coniochaeta</taxon>
    </lineage>
</organism>
<evidence type="ECO:0000313" key="2">
    <source>
        <dbReference type="EMBL" id="RKU46822.1"/>
    </source>
</evidence>
<proteinExistence type="predicted"/>
<comment type="caution">
    <text evidence="2">The sequence shown here is derived from an EMBL/GenBank/DDBJ whole genome shotgun (WGS) entry which is preliminary data.</text>
</comment>
<evidence type="ECO:0000256" key="1">
    <source>
        <dbReference type="SAM" id="SignalP"/>
    </source>
</evidence>
<name>A0A420YFW6_9PEZI</name>
<accession>A0A420YFW6</accession>
<keyword evidence="3" id="KW-1185">Reference proteome</keyword>